<dbReference type="RefSeq" id="WP_135246319.1">
    <property type="nucleotide sequence ID" value="NZ_SIHO01000002.1"/>
</dbReference>
<dbReference type="InterPro" id="IPR023267">
    <property type="entry name" value="RCMT"/>
</dbReference>
<dbReference type="OrthoDB" id="9810297at2"/>
<dbReference type="GO" id="GO:0003723">
    <property type="term" value="F:RNA binding"/>
    <property type="evidence" value="ECO:0007669"/>
    <property type="project" value="UniProtKB-UniRule"/>
</dbReference>
<dbReference type="Proteomes" id="UP000297737">
    <property type="component" value="Unassembled WGS sequence"/>
</dbReference>
<reference evidence="7 8" key="1">
    <citation type="submission" date="2019-02" db="EMBL/GenBank/DDBJ databases">
        <title>Polymorphobacter sp. isolated from the lake at the Tibet of China.</title>
        <authorList>
            <person name="Li A."/>
        </authorList>
    </citation>
    <scope>NUCLEOTIDE SEQUENCE [LARGE SCALE GENOMIC DNA]</scope>
    <source>
        <strain evidence="7 8">DJ1R-1</strain>
    </source>
</reference>
<accession>A0A4Y9ENV2</accession>
<comment type="caution">
    <text evidence="5">Lacks conserved residue(s) required for the propagation of feature annotation.</text>
</comment>
<keyword evidence="2 5" id="KW-0808">Transferase</keyword>
<dbReference type="PANTHER" id="PTHR22807">
    <property type="entry name" value="NOP2 YEAST -RELATED NOL1/NOP2/FMU SUN DOMAIN-CONTAINING"/>
    <property type="match status" value="1"/>
</dbReference>
<feature type="binding site" evidence="5">
    <location>
        <position position="239"/>
    </location>
    <ligand>
        <name>S-adenosyl-L-methionine</name>
        <dbReference type="ChEBI" id="CHEBI:59789"/>
    </ligand>
</feature>
<gene>
    <name evidence="7" type="ORF">EUV02_11315</name>
</gene>
<evidence type="ECO:0000313" key="8">
    <source>
        <dbReference type="Proteomes" id="UP000297737"/>
    </source>
</evidence>
<dbReference type="EMBL" id="SIHO01000002">
    <property type="protein sequence ID" value="TFU03727.1"/>
    <property type="molecule type" value="Genomic_DNA"/>
</dbReference>
<evidence type="ECO:0000256" key="4">
    <source>
        <dbReference type="ARBA" id="ARBA00022884"/>
    </source>
</evidence>
<dbReference type="Pfam" id="PF01189">
    <property type="entry name" value="Methyltr_RsmB-F"/>
    <property type="match status" value="1"/>
</dbReference>
<keyword evidence="8" id="KW-1185">Reference proteome</keyword>
<keyword evidence="1 5" id="KW-0489">Methyltransferase</keyword>
<keyword evidence="3 5" id="KW-0949">S-adenosyl-L-methionine</keyword>
<evidence type="ECO:0000256" key="1">
    <source>
        <dbReference type="ARBA" id="ARBA00022603"/>
    </source>
</evidence>
<dbReference type="SUPFAM" id="SSF53335">
    <property type="entry name" value="S-adenosyl-L-methionine-dependent methyltransferases"/>
    <property type="match status" value="1"/>
</dbReference>
<dbReference type="AlphaFoldDB" id="A0A4Y9ENV2"/>
<keyword evidence="4 5" id="KW-0694">RNA-binding</keyword>
<dbReference type="Gene3D" id="3.40.50.150">
    <property type="entry name" value="Vaccinia Virus protein VP39"/>
    <property type="match status" value="1"/>
</dbReference>
<dbReference type="Gene3D" id="3.30.70.1170">
    <property type="entry name" value="Sun protein, domain 3"/>
    <property type="match status" value="1"/>
</dbReference>
<sequence length="398" mass="42738">MTPAARIQAAIDCLDQIATAARDGGAAADTLIARYFSTRRYAGSKDRRAVRELIYEVIRSIGTCPRSGRAAMIGYASAHAPDLLLEFGTDASHSPRALDEDEDAADSSLAPEWLLSRLRARFGSSTPQEVRALLERAPLDLRVNILRTTRDAMLAEIEGVSACRYARDGLRTSGAMAVESHPAFNDGLIEVQDEGSQLTALACAAQPGTTVLDLCAGAGGKTLALAADMANTGRLIATDTDRGRLDRLALRVARAGVTIAERRLLNPGKEAAALADLTGGVDLVLIDAPCSGTGTWRRNPEARWRLTPQRLDRLIAEQRRLLDIGAACVKPGGTLVYVVCSLLPDEGEAQIKRFLSMNDGWEPAEFRIATDPKPVTSAVVTPHRHGCDGFFVARLTRL</sequence>
<evidence type="ECO:0000256" key="3">
    <source>
        <dbReference type="ARBA" id="ARBA00022691"/>
    </source>
</evidence>
<organism evidence="7 8">
    <name type="scientific">Glacieibacterium arshaanense</name>
    <dbReference type="NCBI Taxonomy" id="2511025"/>
    <lineage>
        <taxon>Bacteria</taxon>
        <taxon>Pseudomonadati</taxon>
        <taxon>Pseudomonadota</taxon>
        <taxon>Alphaproteobacteria</taxon>
        <taxon>Sphingomonadales</taxon>
        <taxon>Sphingosinicellaceae</taxon>
        <taxon>Glacieibacterium</taxon>
    </lineage>
</organism>
<dbReference type="InterPro" id="IPR001678">
    <property type="entry name" value="MeTrfase_RsmB-F_NOP2_dom"/>
</dbReference>
<dbReference type="InterPro" id="IPR049560">
    <property type="entry name" value="MeTrfase_RsmB-F_NOP2_cat"/>
</dbReference>
<dbReference type="GO" id="GO:0001510">
    <property type="term" value="P:RNA methylation"/>
    <property type="evidence" value="ECO:0007669"/>
    <property type="project" value="InterPro"/>
</dbReference>
<feature type="domain" description="SAM-dependent MTase RsmB/NOP-type" evidence="6">
    <location>
        <begin position="118"/>
        <end position="398"/>
    </location>
</feature>
<dbReference type="PRINTS" id="PR02008">
    <property type="entry name" value="RCMTFAMILY"/>
</dbReference>
<name>A0A4Y9ENV2_9SPHN</name>
<dbReference type="GO" id="GO:0008173">
    <property type="term" value="F:RNA methyltransferase activity"/>
    <property type="evidence" value="ECO:0007669"/>
    <property type="project" value="InterPro"/>
</dbReference>
<evidence type="ECO:0000313" key="7">
    <source>
        <dbReference type="EMBL" id="TFU03727.1"/>
    </source>
</evidence>
<dbReference type="PROSITE" id="PS51686">
    <property type="entry name" value="SAM_MT_RSMB_NOP"/>
    <property type="match status" value="1"/>
</dbReference>
<comment type="similarity">
    <text evidence="5">Belongs to the class I-like SAM-binding methyltransferase superfamily. RsmB/NOP family.</text>
</comment>
<dbReference type="InterPro" id="IPR054728">
    <property type="entry name" value="RsmB-like_ferredoxin"/>
</dbReference>
<feature type="active site" description="Nucleophile" evidence="5">
    <location>
        <position position="340"/>
    </location>
</feature>
<dbReference type="PANTHER" id="PTHR22807:SF53">
    <property type="entry name" value="RIBOSOMAL RNA SMALL SUBUNIT METHYLTRANSFERASE B-RELATED"/>
    <property type="match status" value="1"/>
</dbReference>
<comment type="caution">
    <text evidence="7">The sequence shown here is derived from an EMBL/GenBank/DDBJ whole genome shotgun (WGS) entry which is preliminary data.</text>
</comment>
<feature type="binding site" evidence="5">
    <location>
        <position position="287"/>
    </location>
    <ligand>
        <name>S-adenosyl-L-methionine</name>
        <dbReference type="ChEBI" id="CHEBI:59789"/>
    </ligand>
</feature>
<proteinExistence type="inferred from homology"/>
<evidence type="ECO:0000256" key="2">
    <source>
        <dbReference type="ARBA" id="ARBA00022679"/>
    </source>
</evidence>
<dbReference type="Pfam" id="PF22458">
    <property type="entry name" value="RsmF-B_ferredox"/>
    <property type="match status" value="1"/>
</dbReference>
<evidence type="ECO:0000256" key="5">
    <source>
        <dbReference type="PROSITE-ProRule" id="PRU01023"/>
    </source>
</evidence>
<evidence type="ECO:0000259" key="6">
    <source>
        <dbReference type="PROSITE" id="PS51686"/>
    </source>
</evidence>
<dbReference type="InterPro" id="IPR029063">
    <property type="entry name" value="SAM-dependent_MTases_sf"/>
</dbReference>
<protein>
    <submittedName>
        <fullName evidence="7">RsmB/NOP family class I SAM-dependent RNA methyltransferase</fullName>
    </submittedName>
</protein>